<dbReference type="InterPro" id="IPR036745">
    <property type="entry name" value="PolIII_theta_sf"/>
</dbReference>
<evidence type="ECO:0000313" key="2">
    <source>
        <dbReference type="EMBL" id="RUT65625.1"/>
    </source>
</evidence>
<evidence type="ECO:0008006" key="4">
    <source>
        <dbReference type="Google" id="ProtNLM"/>
    </source>
</evidence>
<dbReference type="Gene3D" id="1.20.58.250">
    <property type="entry name" value="DNA polymerase III-theta"/>
    <property type="match status" value="1"/>
</dbReference>
<dbReference type="GO" id="GO:0003887">
    <property type="term" value="F:DNA-directed DNA polymerase activity"/>
    <property type="evidence" value="ECO:0007669"/>
    <property type="project" value="InterPro"/>
</dbReference>
<proteinExistence type="predicted"/>
<organism evidence="2 3">
    <name type="scientific">Morganella morganii</name>
    <name type="common">Proteus morganii</name>
    <dbReference type="NCBI Taxonomy" id="582"/>
    <lineage>
        <taxon>Bacteria</taxon>
        <taxon>Pseudomonadati</taxon>
        <taxon>Pseudomonadota</taxon>
        <taxon>Gammaproteobacteria</taxon>
        <taxon>Enterobacterales</taxon>
        <taxon>Morganellaceae</taxon>
        <taxon>Morganella</taxon>
    </lineage>
</organism>
<name>A0A433ZU19_MORMO</name>
<dbReference type="GO" id="GO:0006260">
    <property type="term" value="P:DNA replication"/>
    <property type="evidence" value="ECO:0007669"/>
    <property type="project" value="InterPro"/>
</dbReference>
<protein>
    <recommendedName>
        <fullName evidence="4">DNA polymerase III subunit theta</fullName>
    </recommendedName>
</protein>
<feature type="region of interest" description="Disordered" evidence="1">
    <location>
        <begin position="23"/>
        <end position="54"/>
    </location>
</feature>
<dbReference type="EMBL" id="NRQY01000001">
    <property type="protein sequence ID" value="RUT65625.1"/>
    <property type="molecule type" value="Genomic_DNA"/>
</dbReference>
<dbReference type="InterPro" id="IPR009052">
    <property type="entry name" value="DNA_pol_III_theta_bac"/>
</dbReference>
<dbReference type="SUPFAM" id="SSF46575">
    <property type="entry name" value="DNA polymerase III theta subunit-like"/>
    <property type="match status" value="1"/>
</dbReference>
<dbReference type="Pfam" id="PF06440">
    <property type="entry name" value="DNA_pol3_theta"/>
    <property type="match status" value="1"/>
</dbReference>
<dbReference type="AlphaFoldDB" id="A0A433ZU19"/>
<evidence type="ECO:0000256" key="1">
    <source>
        <dbReference type="SAM" id="MobiDB-lite"/>
    </source>
</evidence>
<reference evidence="2 3" key="1">
    <citation type="submission" date="2017-08" db="EMBL/GenBank/DDBJ databases">
        <title>Draft genome sequence of pheromone producing symbiont Morganella morganii, of the female New Zealand grass grub Costelytra giveni.</title>
        <authorList>
            <person name="Laugraud A."/>
            <person name="Young S.D."/>
            <person name="Hurst M.H."/>
        </authorList>
    </citation>
    <scope>NUCLEOTIDE SEQUENCE [LARGE SCALE GENOMIC DNA]</scope>
    <source>
        <strain evidence="2 3">MMsCG</strain>
    </source>
</reference>
<comment type="caution">
    <text evidence="2">The sequence shown here is derived from an EMBL/GenBank/DDBJ whole genome shotgun (WGS) entry which is preliminary data.</text>
</comment>
<dbReference type="Proteomes" id="UP000286908">
    <property type="component" value="Unassembled WGS sequence"/>
</dbReference>
<sequence>MFIRTHTDVDYLRKSTFSHPAEKYSRLAEKGGSMSESMKKPRMTQEEEDEIESLTKSLVMRDKMKLPKIDKEVEQERPERLRPWFRERLKFHRNTVRNS</sequence>
<evidence type="ECO:0000313" key="3">
    <source>
        <dbReference type="Proteomes" id="UP000286908"/>
    </source>
</evidence>
<gene>
    <name evidence="2" type="ORF">CKG00_03790</name>
</gene>
<dbReference type="GO" id="GO:0003677">
    <property type="term" value="F:DNA binding"/>
    <property type="evidence" value="ECO:0007669"/>
    <property type="project" value="InterPro"/>
</dbReference>
<accession>A0A433ZU19</accession>